<proteinExistence type="predicted"/>
<protein>
    <submittedName>
        <fullName evidence="2">CHAT domain-containing protein</fullName>
    </submittedName>
</protein>
<dbReference type="InterPro" id="IPR011990">
    <property type="entry name" value="TPR-like_helical_dom_sf"/>
</dbReference>
<dbReference type="Pfam" id="PF13424">
    <property type="entry name" value="TPR_12"/>
    <property type="match status" value="1"/>
</dbReference>
<evidence type="ECO:0000313" key="2">
    <source>
        <dbReference type="EMBL" id="TDD85790.1"/>
    </source>
</evidence>
<dbReference type="OrthoDB" id="9761935at2"/>
<organism evidence="2 3">
    <name type="scientific">Actinomadura rubrisoli</name>
    <dbReference type="NCBI Taxonomy" id="2530368"/>
    <lineage>
        <taxon>Bacteria</taxon>
        <taxon>Bacillati</taxon>
        <taxon>Actinomycetota</taxon>
        <taxon>Actinomycetes</taxon>
        <taxon>Streptosporangiales</taxon>
        <taxon>Thermomonosporaceae</taxon>
        <taxon>Actinomadura</taxon>
    </lineage>
</organism>
<dbReference type="InterPro" id="IPR024983">
    <property type="entry name" value="CHAT_dom"/>
</dbReference>
<dbReference type="EMBL" id="SMKU01000087">
    <property type="protein sequence ID" value="TDD85790.1"/>
    <property type="molecule type" value="Genomic_DNA"/>
</dbReference>
<dbReference type="AlphaFoldDB" id="A0A4R5BL52"/>
<keyword evidence="3" id="KW-1185">Reference proteome</keyword>
<name>A0A4R5BL52_9ACTN</name>
<reference evidence="2 3" key="1">
    <citation type="submission" date="2019-03" db="EMBL/GenBank/DDBJ databases">
        <title>Draft genome sequences of novel Actinobacteria.</title>
        <authorList>
            <person name="Sahin N."/>
            <person name="Ay H."/>
            <person name="Saygin H."/>
        </authorList>
    </citation>
    <scope>NUCLEOTIDE SEQUENCE [LARGE SCALE GENOMIC DNA]</scope>
    <source>
        <strain evidence="2 3">H3C3</strain>
    </source>
</reference>
<sequence>MNLVGLLAAQGDLPSALRHASLAEPVLRGTDADRLAANTACALARAGRLAEAHETAARALPGLRRGDDPAALNGLLTNLGLARAMRGEFDAAEEALAEAVAVGEAAGLSHQTAMSLGNLAFAVSRRGDVPRALRLFAEAEPGLTGERLAQCRFDQAETLIMAGLPGEARPVLRRALEAVTVNGYRCDIADGLLLLAHAELADGEPERAAGTAERARAAFADQERTGWMLLAEHLLLRARWMSGERSTILFRSAVATAERLESGGWADAAAEARIVAARAALELGRPAGHLLASAERTRGPASARIASWHATALERMTRADHRGAVAAVWAGLQVTEDHAETLGALDLRARAAGFANELADLGLGLARSARELLAIEERRRAAARPAGVRPPKDPERAAALAALRALSIEHTADTARGGGPSVLSGELAELEARVQAHTRRRMPDGPSPRSAGTTQVVAALGARALVELIAVGDALHAVTVTGGRLRRHHLGPRGAAVREIGMVRFALRRLTANEDDPQAAEALARSSERLDHLLLAPLSADIGDRELVIAPTGPLHGLPWAALPSLTGRPFTIVPSAGAWLRARAVTGTTGHVVLASGPGLRHTQREITALRRLHPQALVLDGPSARAESVRDALDGAAVAHIAAHGEFREGNALFSRLRLADGPLMVHDLDDLAVPPRLMVLSACDIGRADEGDAVLGMAGVLLALGTATVIASVAPVRDEVTPEFMSAFHAGLAEGLSPARALARLPRSPGVAGFLCLGSG</sequence>
<evidence type="ECO:0000259" key="1">
    <source>
        <dbReference type="Pfam" id="PF12770"/>
    </source>
</evidence>
<dbReference type="Gene3D" id="1.25.40.10">
    <property type="entry name" value="Tetratricopeptide repeat domain"/>
    <property type="match status" value="1"/>
</dbReference>
<evidence type="ECO:0000313" key="3">
    <source>
        <dbReference type="Proteomes" id="UP000294513"/>
    </source>
</evidence>
<gene>
    <name evidence="2" type="ORF">E1298_18280</name>
</gene>
<feature type="domain" description="CHAT" evidence="1">
    <location>
        <begin position="525"/>
        <end position="747"/>
    </location>
</feature>
<dbReference type="SUPFAM" id="SSF48452">
    <property type="entry name" value="TPR-like"/>
    <property type="match status" value="1"/>
</dbReference>
<accession>A0A4R5BL52</accession>
<comment type="caution">
    <text evidence="2">The sequence shown here is derived from an EMBL/GenBank/DDBJ whole genome shotgun (WGS) entry which is preliminary data.</text>
</comment>
<dbReference type="Proteomes" id="UP000294513">
    <property type="component" value="Unassembled WGS sequence"/>
</dbReference>
<dbReference type="Pfam" id="PF12770">
    <property type="entry name" value="CHAT"/>
    <property type="match status" value="1"/>
</dbReference>